<protein>
    <submittedName>
        <fullName evidence="4">F-box/kelch-repeat protein SKIP30</fullName>
    </submittedName>
</protein>
<dbReference type="InterPro" id="IPR015915">
    <property type="entry name" value="Kelch-typ_b-propeller"/>
</dbReference>
<dbReference type="SUPFAM" id="SSF117281">
    <property type="entry name" value="Kelch motif"/>
    <property type="match status" value="1"/>
</dbReference>
<keyword evidence="1" id="KW-0880">Kelch repeat</keyword>
<evidence type="ECO:0000256" key="2">
    <source>
        <dbReference type="ARBA" id="ARBA00022737"/>
    </source>
</evidence>
<dbReference type="Proteomes" id="UP001237642">
    <property type="component" value="Unassembled WGS sequence"/>
</dbReference>
<evidence type="ECO:0000259" key="3">
    <source>
        <dbReference type="SMART" id="SM00256"/>
    </source>
</evidence>
<proteinExistence type="predicted"/>
<reference evidence="4" key="1">
    <citation type="submission" date="2023-02" db="EMBL/GenBank/DDBJ databases">
        <title>Genome of toxic invasive species Heracleum sosnowskyi carries increased number of genes despite the absence of recent whole-genome duplications.</title>
        <authorList>
            <person name="Schelkunov M."/>
            <person name="Shtratnikova V."/>
            <person name="Makarenko M."/>
            <person name="Klepikova A."/>
            <person name="Omelchenko D."/>
            <person name="Novikova G."/>
            <person name="Obukhova E."/>
            <person name="Bogdanov V."/>
            <person name="Penin A."/>
            <person name="Logacheva M."/>
        </authorList>
    </citation>
    <scope>NUCLEOTIDE SEQUENCE</scope>
    <source>
        <strain evidence="4">Hsosn_3</strain>
        <tissue evidence="4">Leaf</tissue>
    </source>
</reference>
<sequence>MSTLIEGFPDEVSLMILARVPLYLHPRLRLVCHAWNAVVNSVELLKVRKEVNFFEDFMCVCSNEPEKIWQLHDAHHNVWITIPVLPSPITRLCYFGAVSTAGKLYVLGGLRDPNYDITNHLPCTAATNQVWSYEPVTRQWTLCAPMIMARAKFACGVLDGKIIVAGGFSNSFHRRPIGQAEIYDPKTNGWIPLPDLPLTHNAPCYGVVVREKMHVVHKELSTVQILDNGTQVWTVSESLNWRNYPLAAVGDEVYVLCDEKIYHENQVGHEKQLKFTAYGYNKKSGFAMSSLGNSIYLIGGNELRGNIFNNSKYESPDVTVLTLSLEEPCALHKAKPMTRCRGTILGCTPLRV</sequence>
<dbReference type="Gene3D" id="2.120.10.80">
    <property type="entry name" value="Kelch-type beta propeller"/>
    <property type="match status" value="1"/>
</dbReference>
<dbReference type="Gene3D" id="1.20.1280.50">
    <property type="match status" value="1"/>
</dbReference>
<gene>
    <name evidence="4" type="ORF">POM88_008926</name>
</gene>
<evidence type="ECO:0000256" key="1">
    <source>
        <dbReference type="ARBA" id="ARBA00022441"/>
    </source>
</evidence>
<dbReference type="SMART" id="SM00256">
    <property type="entry name" value="FBOX"/>
    <property type="match status" value="1"/>
</dbReference>
<dbReference type="SUPFAM" id="SSF81383">
    <property type="entry name" value="F-box domain"/>
    <property type="match status" value="1"/>
</dbReference>
<dbReference type="CDD" id="cd22152">
    <property type="entry name" value="F-box_AtAFR-like"/>
    <property type="match status" value="1"/>
</dbReference>
<accession>A0AAD8N917</accession>
<reference evidence="4" key="2">
    <citation type="submission" date="2023-05" db="EMBL/GenBank/DDBJ databases">
        <authorList>
            <person name="Schelkunov M.I."/>
        </authorList>
    </citation>
    <scope>NUCLEOTIDE SEQUENCE</scope>
    <source>
        <strain evidence="4">Hsosn_3</strain>
        <tissue evidence="4">Leaf</tissue>
    </source>
</reference>
<dbReference type="PANTHER" id="PTHR46344">
    <property type="entry name" value="OS02G0202900 PROTEIN"/>
    <property type="match status" value="1"/>
</dbReference>
<dbReference type="InterPro" id="IPR036047">
    <property type="entry name" value="F-box-like_dom_sf"/>
</dbReference>
<evidence type="ECO:0000313" key="5">
    <source>
        <dbReference type="Proteomes" id="UP001237642"/>
    </source>
</evidence>
<keyword evidence="2" id="KW-0677">Repeat</keyword>
<keyword evidence="5" id="KW-1185">Reference proteome</keyword>
<dbReference type="InterPro" id="IPR001810">
    <property type="entry name" value="F-box_dom"/>
</dbReference>
<dbReference type="PANTHER" id="PTHR46344:SF21">
    <property type="entry name" value="F-BOX_KELCH-REPEAT PROTEIN SKIP30 ISOFORM X2"/>
    <property type="match status" value="1"/>
</dbReference>
<evidence type="ECO:0000313" key="4">
    <source>
        <dbReference type="EMBL" id="KAK1399063.1"/>
    </source>
</evidence>
<organism evidence="4 5">
    <name type="scientific">Heracleum sosnowskyi</name>
    <dbReference type="NCBI Taxonomy" id="360622"/>
    <lineage>
        <taxon>Eukaryota</taxon>
        <taxon>Viridiplantae</taxon>
        <taxon>Streptophyta</taxon>
        <taxon>Embryophyta</taxon>
        <taxon>Tracheophyta</taxon>
        <taxon>Spermatophyta</taxon>
        <taxon>Magnoliopsida</taxon>
        <taxon>eudicotyledons</taxon>
        <taxon>Gunneridae</taxon>
        <taxon>Pentapetalae</taxon>
        <taxon>asterids</taxon>
        <taxon>campanulids</taxon>
        <taxon>Apiales</taxon>
        <taxon>Apiaceae</taxon>
        <taxon>Apioideae</taxon>
        <taxon>apioid superclade</taxon>
        <taxon>Tordylieae</taxon>
        <taxon>Tordyliinae</taxon>
        <taxon>Heracleum</taxon>
    </lineage>
</organism>
<dbReference type="InterPro" id="IPR006652">
    <property type="entry name" value="Kelch_1"/>
</dbReference>
<dbReference type="Pfam" id="PF01344">
    <property type="entry name" value="Kelch_1"/>
    <property type="match status" value="2"/>
</dbReference>
<comment type="caution">
    <text evidence="4">The sequence shown here is derived from an EMBL/GenBank/DDBJ whole genome shotgun (WGS) entry which is preliminary data.</text>
</comment>
<dbReference type="AlphaFoldDB" id="A0AAD8N917"/>
<dbReference type="Pfam" id="PF00646">
    <property type="entry name" value="F-box"/>
    <property type="match status" value="1"/>
</dbReference>
<name>A0AAD8N917_9APIA</name>
<feature type="domain" description="F-box" evidence="3">
    <location>
        <begin position="8"/>
        <end position="48"/>
    </location>
</feature>
<dbReference type="EMBL" id="JAUIZM010000002">
    <property type="protein sequence ID" value="KAK1399063.1"/>
    <property type="molecule type" value="Genomic_DNA"/>
</dbReference>
<dbReference type="SMART" id="SM00612">
    <property type="entry name" value="Kelch"/>
    <property type="match status" value="2"/>
</dbReference>